<feature type="compositionally biased region" description="Polar residues" evidence="1">
    <location>
        <begin position="60"/>
        <end position="87"/>
    </location>
</feature>
<feature type="compositionally biased region" description="Polar residues" evidence="1">
    <location>
        <begin position="194"/>
        <end position="209"/>
    </location>
</feature>
<feature type="compositionally biased region" description="Low complexity" evidence="1">
    <location>
        <begin position="211"/>
        <end position="233"/>
    </location>
</feature>
<name>A0AAV4B1E0_9GAST</name>
<evidence type="ECO:0000256" key="1">
    <source>
        <dbReference type="SAM" id="MobiDB-lite"/>
    </source>
</evidence>
<gene>
    <name evidence="2" type="ORF">PoB_004082100</name>
</gene>
<proteinExistence type="predicted"/>
<dbReference type="Proteomes" id="UP000735302">
    <property type="component" value="Unassembled WGS sequence"/>
</dbReference>
<keyword evidence="3" id="KW-1185">Reference proteome</keyword>
<feature type="compositionally biased region" description="Basic and acidic residues" evidence="1">
    <location>
        <begin position="37"/>
        <end position="46"/>
    </location>
</feature>
<reference evidence="2 3" key="1">
    <citation type="journal article" date="2021" name="Elife">
        <title>Chloroplast acquisition without the gene transfer in kleptoplastic sea slugs, Plakobranchus ocellatus.</title>
        <authorList>
            <person name="Maeda T."/>
            <person name="Takahashi S."/>
            <person name="Yoshida T."/>
            <person name="Shimamura S."/>
            <person name="Takaki Y."/>
            <person name="Nagai Y."/>
            <person name="Toyoda A."/>
            <person name="Suzuki Y."/>
            <person name="Arimoto A."/>
            <person name="Ishii H."/>
            <person name="Satoh N."/>
            <person name="Nishiyama T."/>
            <person name="Hasebe M."/>
            <person name="Maruyama T."/>
            <person name="Minagawa J."/>
            <person name="Obokata J."/>
            <person name="Shigenobu S."/>
        </authorList>
    </citation>
    <scope>NUCLEOTIDE SEQUENCE [LARGE SCALE GENOMIC DNA]</scope>
</reference>
<accession>A0AAV4B1E0</accession>
<feature type="compositionally biased region" description="Basic residues" evidence="1">
    <location>
        <begin position="125"/>
        <end position="134"/>
    </location>
</feature>
<evidence type="ECO:0000313" key="2">
    <source>
        <dbReference type="EMBL" id="GFO14316.1"/>
    </source>
</evidence>
<feature type="compositionally biased region" description="Low complexity" evidence="1">
    <location>
        <begin position="180"/>
        <end position="193"/>
    </location>
</feature>
<feature type="compositionally biased region" description="Low complexity" evidence="1">
    <location>
        <begin position="150"/>
        <end position="159"/>
    </location>
</feature>
<feature type="compositionally biased region" description="Low complexity" evidence="1">
    <location>
        <begin position="321"/>
        <end position="336"/>
    </location>
</feature>
<comment type="caution">
    <text evidence="2">The sequence shown here is derived from an EMBL/GenBank/DDBJ whole genome shotgun (WGS) entry which is preliminary data.</text>
</comment>
<feature type="region of interest" description="Disordered" evidence="1">
    <location>
        <begin position="321"/>
        <end position="370"/>
    </location>
</feature>
<sequence length="370" mass="40258">MLPRMKRRKDQQEILNAKGKVPKKKNTKLAIIPTVLARKEHQEESMTRTSTCHISKGKKNLSTNPIHRSSPRLQSQNKSTFGSSITPGKSVDSAYDGDEESSPSTTQSDDDPYSMSAMEDVPKVSKMRKKKRNGAKTSTKAKTNSKKRSSSVLSHTSSTPNQIGQPPVRRSTRISPCLSTTPEITPILPIEPTQHPSSDLSFSTPQIYQLSHKPSSIGSSASPSLNSSSQADSGIAVSPPAKRARIQPGEPRHKSAAVLGKKFMNKRNIFSPNSKHGKKQSEVKENMDSSCFGFSSLELHGVSLEKTEPILGVYRCVQSVTSDSSPTSGSRPSLSTDSDNLTDVSKRHWPSPGLFSDEILSAESGENYVP</sequence>
<feature type="region of interest" description="Disordered" evidence="1">
    <location>
        <begin position="1"/>
        <end position="254"/>
    </location>
</feature>
<dbReference type="AlphaFoldDB" id="A0AAV4B1E0"/>
<dbReference type="EMBL" id="BLXT01004553">
    <property type="protein sequence ID" value="GFO14316.1"/>
    <property type="molecule type" value="Genomic_DNA"/>
</dbReference>
<organism evidence="2 3">
    <name type="scientific">Plakobranchus ocellatus</name>
    <dbReference type="NCBI Taxonomy" id="259542"/>
    <lineage>
        <taxon>Eukaryota</taxon>
        <taxon>Metazoa</taxon>
        <taxon>Spiralia</taxon>
        <taxon>Lophotrochozoa</taxon>
        <taxon>Mollusca</taxon>
        <taxon>Gastropoda</taxon>
        <taxon>Heterobranchia</taxon>
        <taxon>Euthyneura</taxon>
        <taxon>Panpulmonata</taxon>
        <taxon>Sacoglossa</taxon>
        <taxon>Placobranchoidea</taxon>
        <taxon>Plakobranchidae</taxon>
        <taxon>Plakobranchus</taxon>
    </lineage>
</organism>
<evidence type="ECO:0000313" key="3">
    <source>
        <dbReference type="Proteomes" id="UP000735302"/>
    </source>
</evidence>
<protein>
    <submittedName>
        <fullName evidence="2">Uncharacterized protein</fullName>
    </submittedName>
</protein>